<evidence type="ECO:0000256" key="1">
    <source>
        <dbReference type="ARBA" id="ARBA00002738"/>
    </source>
</evidence>
<evidence type="ECO:0000256" key="3">
    <source>
        <dbReference type="ARBA" id="ARBA00006731"/>
    </source>
</evidence>
<evidence type="ECO:0000259" key="6">
    <source>
        <dbReference type="PROSITE" id="PS51886"/>
    </source>
</evidence>
<comment type="function">
    <text evidence="1">May be involved in a process influencing telomere capping.</text>
</comment>
<name>A0A9N8W2Z7_9GLOM</name>
<dbReference type="PANTHER" id="PTHR23354:SF130">
    <property type="entry name" value="RESTRICTION OF TELOMERE CAPPING PROTEIN 5"/>
    <property type="match status" value="1"/>
</dbReference>
<protein>
    <recommendedName>
        <fullName evidence="4">Restriction of telomere capping protein 5</fullName>
    </recommendedName>
</protein>
<dbReference type="OrthoDB" id="289228at2759"/>
<dbReference type="GO" id="GO:0006979">
    <property type="term" value="P:response to oxidative stress"/>
    <property type="evidence" value="ECO:0007669"/>
    <property type="project" value="TreeGrafter"/>
</dbReference>
<dbReference type="GO" id="GO:0005634">
    <property type="term" value="C:nucleus"/>
    <property type="evidence" value="ECO:0007669"/>
    <property type="project" value="TreeGrafter"/>
</dbReference>
<evidence type="ECO:0000256" key="4">
    <source>
        <dbReference type="ARBA" id="ARBA00015163"/>
    </source>
</evidence>
<dbReference type="Pfam" id="PF07534">
    <property type="entry name" value="TLD"/>
    <property type="match status" value="1"/>
</dbReference>
<dbReference type="SMART" id="SM00584">
    <property type="entry name" value="TLDc"/>
    <property type="match status" value="1"/>
</dbReference>
<dbReference type="PANTHER" id="PTHR23354">
    <property type="entry name" value="NUCLEOLAR PROTEIN 7/ESTROGEN RECEPTOR COACTIVATOR-RELATED"/>
    <property type="match status" value="1"/>
</dbReference>
<organism evidence="7 8">
    <name type="scientific">Paraglomus brasilianum</name>
    <dbReference type="NCBI Taxonomy" id="144538"/>
    <lineage>
        <taxon>Eukaryota</taxon>
        <taxon>Fungi</taxon>
        <taxon>Fungi incertae sedis</taxon>
        <taxon>Mucoromycota</taxon>
        <taxon>Glomeromycotina</taxon>
        <taxon>Glomeromycetes</taxon>
        <taxon>Paraglomerales</taxon>
        <taxon>Paraglomeraceae</taxon>
        <taxon>Paraglomus</taxon>
    </lineage>
</organism>
<gene>
    <name evidence="7" type="ORF">PBRASI_LOCUS985</name>
</gene>
<dbReference type="InterPro" id="IPR006571">
    <property type="entry name" value="TLDc_dom"/>
</dbReference>
<dbReference type="GO" id="GO:0005737">
    <property type="term" value="C:cytoplasm"/>
    <property type="evidence" value="ECO:0007669"/>
    <property type="project" value="UniProtKB-SubCell"/>
</dbReference>
<comment type="similarity">
    <text evidence="3">Belongs to the RTC5 family.</text>
</comment>
<evidence type="ECO:0000256" key="5">
    <source>
        <dbReference type="ARBA" id="ARBA00022490"/>
    </source>
</evidence>
<comment type="subcellular location">
    <subcellularLocation>
        <location evidence="2">Cytoplasm</location>
    </subcellularLocation>
</comment>
<feature type="domain" description="TLDc" evidence="6">
    <location>
        <begin position="345"/>
        <end position="561"/>
    </location>
</feature>
<keyword evidence="5" id="KW-0963">Cytoplasm</keyword>
<comment type="caution">
    <text evidence="7">The sequence shown here is derived from an EMBL/GenBank/DDBJ whole genome shotgun (WGS) entry which is preliminary data.</text>
</comment>
<dbReference type="EMBL" id="CAJVPI010000057">
    <property type="protein sequence ID" value="CAG8469198.1"/>
    <property type="molecule type" value="Genomic_DNA"/>
</dbReference>
<dbReference type="PROSITE" id="PS51886">
    <property type="entry name" value="TLDC"/>
    <property type="match status" value="1"/>
</dbReference>
<evidence type="ECO:0000256" key="2">
    <source>
        <dbReference type="ARBA" id="ARBA00004496"/>
    </source>
</evidence>
<proteinExistence type="inferred from homology"/>
<keyword evidence="8" id="KW-1185">Reference proteome</keyword>
<evidence type="ECO:0000313" key="7">
    <source>
        <dbReference type="EMBL" id="CAG8469198.1"/>
    </source>
</evidence>
<sequence>MGQIIPSAVKDKVNGSNGNKVSTVKSNVKQHRYPQPNTHVRTLLQNLKHIEQYSLRATFDNLAKENDGVIKEDAFVNYLGLPDKIDIGPLLYNSFKYLATYPDLRHEDESFLTFDGLTIAIAIYCDKATKKIQEDKLKLLFDSFATIPEPLASNETAKDPLSHSATSLSDMSDLSSLKLKFDDAEILKILGIEQEGESATGIDNFSKIYCKDMLSIITGLAWIMSTQTILALNEITDTRTNLFSHLPSEDIAHIYDQVLLIVQQMARYDSRQRSLSNVDLSDQVVTWPTFKKFVHRNVPNIFDGFRVFFNSQFLIGQTLSQQRSDSPFIGPNSLYWATLDKPSEILSDPTKMAILSWMLPEKSVRRRQWQKLYSGREHGFSMNRFQTRVFKYPGPTLVLINAEISSSKSISRQNGNGKYCLSKEDISMSHPQTLLLGAYVAEPWKSTSSLTTCFGSENCLLFELYPTFEVFPSSKRNTNYVYYNPSIGLGFGGLPTSGNTSNRLEKQECNSFFLQLDYSLQGGRYRNDPLREIAPTYMLSETRNHFDIPFEVIEIEVFGLGGDMAKQKQESEWLWEEKDAKKRGSLKSNSGKVDKELLKMAGVINEDLRREVRL</sequence>
<dbReference type="AlphaFoldDB" id="A0A9N8W2Z7"/>
<evidence type="ECO:0000313" key="8">
    <source>
        <dbReference type="Proteomes" id="UP000789739"/>
    </source>
</evidence>
<accession>A0A9N8W2Z7</accession>
<reference evidence="7" key="1">
    <citation type="submission" date="2021-06" db="EMBL/GenBank/DDBJ databases">
        <authorList>
            <person name="Kallberg Y."/>
            <person name="Tangrot J."/>
            <person name="Rosling A."/>
        </authorList>
    </citation>
    <scope>NUCLEOTIDE SEQUENCE</scope>
    <source>
        <strain evidence="7">BR232B</strain>
    </source>
</reference>
<dbReference type="Proteomes" id="UP000789739">
    <property type="component" value="Unassembled WGS sequence"/>
</dbReference>